<organism evidence="1 2">
    <name type="scientific">Diphasiastrum complanatum</name>
    <name type="common">Issler's clubmoss</name>
    <name type="synonym">Lycopodium complanatum</name>
    <dbReference type="NCBI Taxonomy" id="34168"/>
    <lineage>
        <taxon>Eukaryota</taxon>
        <taxon>Viridiplantae</taxon>
        <taxon>Streptophyta</taxon>
        <taxon>Embryophyta</taxon>
        <taxon>Tracheophyta</taxon>
        <taxon>Lycopodiopsida</taxon>
        <taxon>Lycopodiales</taxon>
        <taxon>Lycopodiaceae</taxon>
        <taxon>Lycopodioideae</taxon>
        <taxon>Diphasiastrum</taxon>
    </lineage>
</organism>
<sequence>MAKTRSRRSSSASKLPLTSSDSASLPSNATSAVGSPSMASPADSFGFLEQVALTVTVDAVESADLTGRLQIWLSEAAMLEASLSASQLVAVAVKAASAEGTPLLIESLEGRLSRRYRLRFEEGRTKHPGAYLALAVVWPSQKLNKYGAKLSKQLAHTLGDPVLGLGICVSSIKVDCRNSDLQRKWSISMHHKGTPELVIHECKYLSLEWCPPLETPGLFEMQSSAAVPDFLSHGNPSCSSSLPSPQRQASAAICKQSPMKTPPFASTPNEQKLQSTEVRDGSLSRTESKVKSNALDFGQEGKLTNLKPIWSIFGREAEKAKMVVETFVSRWLQGCLLLSGSLVLIPVCGRDCVFRIKEAQTVPEVSEEVETPTNSSNNSVASTLSSEEAITAKLGSLALSCPSQPAFYVSCRTAITLLPPFRKREDNNESQPCISLESSVCPSKAFEGKKLEVAGARNTKYPLGGLSEQISTLMEIIEFSLLRPHLLTRFGLQPTRGVLLYGPPGSGKTSLAHAAVSEAGVNILSVNGPEVVSEFYGESEKTLRAVFASAQLAAPCVVFIDELDAITPERKEGSEELAQRLVAELLSLMDGSMKQSLDRVLVIAATNRPEVIDPALRRPGRFDREIEVGVPTPAGRREILETLLLTMDHSLSVNDVESLAADTHGFVGADMAALCNEAAMTALRRYVEGIAAAKVLLEDPSMAQQEDAGVQKVCEGNSLTSQMSQFSDSLPTDKVATNKEKLPNVSCIVGNLEGSSEVSAESCGAFELSVNLEDFQAAKTKVRPSAMREVMLEIPKVKWHDIGGQDEVKQQLKEAVEWPQKHGDAFSRIGAQPPRGVLLYGPPGCSKTLMARAVATETGLNFIAVKGPELFSKWVGESEKAVRSLFARARAAAPSVVFFDEIDGLAVARNDGCGEGLSVGDRVLSQLLVELDGLIPRSSVAVIAATNRPDKIDAALLRPGRLDRLLYVGPPSEASRCQIFEIHLRQTPCRSDVQIEQLAAQTGGYTGADIAAVCREAAMTALEEDLSSQEVCMRHFEVALTRVQPSDPGFNCTFAAKFQRGFNTNE</sequence>
<keyword evidence="2" id="KW-1185">Reference proteome</keyword>
<protein>
    <submittedName>
        <fullName evidence="1">Uncharacterized protein</fullName>
    </submittedName>
</protein>
<proteinExistence type="predicted"/>
<name>A0ACC2CZR4_DIPCM</name>
<evidence type="ECO:0000313" key="1">
    <source>
        <dbReference type="EMBL" id="KAJ7547450.1"/>
    </source>
</evidence>
<accession>A0ACC2CZR4</accession>
<reference evidence="2" key="1">
    <citation type="journal article" date="2024" name="Proc. Natl. Acad. Sci. U.S.A.">
        <title>Extraordinary preservation of gene collinearity over three hundred million years revealed in homosporous lycophytes.</title>
        <authorList>
            <person name="Li C."/>
            <person name="Wickell D."/>
            <person name="Kuo L.Y."/>
            <person name="Chen X."/>
            <person name="Nie B."/>
            <person name="Liao X."/>
            <person name="Peng D."/>
            <person name="Ji J."/>
            <person name="Jenkins J."/>
            <person name="Williams M."/>
            <person name="Shu S."/>
            <person name="Plott C."/>
            <person name="Barry K."/>
            <person name="Rajasekar S."/>
            <person name="Grimwood J."/>
            <person name="Han X."/>
            <person name="Sun S."/>
            <person name="Hou Z."/>
            <person name="He W."/>
            <person name="Dai G."/>
            <person name="Sun C."/>
            <person name="Schmutz J."/>
            <person name="Leebens-Mack J.H."/>
            <person name="Li F.W."/>
            <person name="Wang L."/>
        </authorList>
    </citation>
    <scope>NUCLEOTIDE SEQUENCE [LARGE SCALE GENOMIC DNA]</scope>
    <source>
        <strain evidence="2">cv. PW_Plant_1</strain>
    </source>
</reference>
<evidence type="ECO:0000313" key="2">
    <source>
        <dbReference type="Proteomes" id="UP001162992"/>
    </source>
</evidence>
<dbReference type="Proteomes" id="UP001162992">
    <property type="component" value="Chromosome 8"/>
</dbReference>
<gene>
    <name evidence="1" type="ORF">O6H91_08G086500</name>
</gene>
<dbReference type="EMBL" id="CM055099">
    <property type="protein sequence ID" value="KAJ7547450.1"/>
    <property type="molecule type" value="Genomic_DNA"/>
</dbReference>
<comment type="caution">
    <text evidence="1">The sequence shown here is derived from an EMBL/GenBank/DDBJ whole genome shotgun (WGS) entry which is preliminary data.</text>
</comment>